<dbReference type="InterPro" id="IPR009057">
    <property type="entry name" value="Homeodomain-like_sf"/>
</dbReference>
<feature type="compositionally biased region" description="Low complexity" evidence="2">
    <location>
        <begin position="607"/>
        <end position="616"/>
    </location>
</feature>
<dbReference type="InterPro" id="IPR052450">
    <property type="entry name" value="TRBD-Containing_Protein"/>
</dbReference>
<dbReference type="Pfam" id="PF00249">
    <property type="entry name" value="Myb_DNA-binding"/>
    <property type="match status" value="1"/>
</dbReference>
<accession>A0A7U2EPV4</accession>
<reference evidence="5" key="1">
    <citation type="journal article" date="2021" name="BMC Genomics">
        <title>Chromosome-level genome assembly and manually-curated proteome of model necrotroph Parastagonospora nodorum Sn15 reveals a genome-wide trove of candidate effector homologs, and redundancy of virulence-related functions within an accessory chromosome.</title>
        <authorList>
            <person name="Bertazzoni S."/>
            <person name="Jones D.A.B."/>
            <person name="Phan H.T."/>
            <person name="Tan K.-C."/>
            <person name="Hane J.K."/>
        </authorList>
    </citation>
    <scope>NUCLEOTIDE SEQUENCE [LARGE SCALE GENOMIC DNA]</scope>
    <source>
        <strain evidence="5">SN15 / ATCC MYA-4574 / FGSC 10173)</strain>
    </source>
</reference>
<dbReference type="InterPro" id="IPR001005">
    <property type="entry name" value="SANT/Myb"/>
</dbReference>
<dbReference type="VEuPathDB" id="FungiDB:JI435_003350"/>
<feature type="compositionally biased region" description="Polar residues" evidence="2">
    <location>
        <begin position="313"/>
        <end position="322"/>
    </location>
</feature>
<dbReference type="OrthoDB" id="608866at2759"/>
<feature type="region of interest" description="Disordered" evidence="2">
    <location>
        <begin position="578"/>
        <end position="617"/>
    </location>
</feature>
<feature type="compositionally biased region" description="Polar residues" evidence="2">
    <location>
        <begin position="578"/>
        <end position="596"/>
    </location>
</feature>
<protein>
    <recommendedName>
        <fullName evidence="3">Myb-like domain-containing protein</fullName>
    </recommendedName>
</protein>
<gene>
    <name evidence="4" type="ORF">JI435_003350</name>
</gene>
<keyword evidence="1" id="KW-0539">Nucleus</keyword>
<feature type="compositionally biased region" description="Polar residues" evidence="2">
    <location>
        <begin position="28"/>
        <end position="39"/>
    </location>
</feature>
<dbReference type="PROSITE" id="PS50090">
    <property type="entry name" value="MYB_LIKE"/>
    <property type="match status" value="1"/>
</dbReference>
<dbReference type="PANTHER" id="PTHR46734">
    <property type="entry name" value="TELOMERIC REPEAT-BINDING FACTOR 1 TERF1"/>
    <property type="match status" value="1"/>
</dbReference>
<dbReference type="SMART" id="SM00717">
    <property type="entry name" value="SANT"/>
    <property type="match status" value="2"/>
</dbReference>
<evidence type="ECO:0000313" key="5">
    <source>
        <dbReference type="Proteomes" id="UP000663193"/>
    </source>
</evidence>
<feature type="region of interest" description="Disordered" evidence="2">
    <location>
        <begin position="65"/>
        <end position="227"/>
    </location>
</feature>
<keyword evidence="5" id="KW-1185">Reference proteome</keyword>
<feature type="domain" description="Myb-like" evidence="3">
    <location>
        <begin position="214"/>
        <end position="266"/>
    </location>
</feature>
<feature type="compositionally biased region" description="Basic and acidic residues" evidence="2">
    <location>
        <begin position="65"/>
        <end position="75"/>
    </location>
</feature>
<feature type="compositionally biased region" description="Polar residues" evidence="2">
    <location>
        <begin position="289"/>
        <end position="305"/>
    </location>
</feature>
<feature type="compositionally biased region" description="Basic and acidic residues" evidence="2">
    <location>
        <begin position="439"/>
        <end position="455"/>
    </location>
</feature>
<feature type="compositionally biased region" description="Polar residues" evidence="2">
    <location>
        <begin position="156"/>
        <end position="166"/>
    </location>
</feature>
<evidence type="ECO:0000256" key="1">
    <source>
        <dbReference type="ARBA" id="ARBA00023242"/>
    </source>
</evidence>
<dbReference type="EMBL" id="CP069023">
    <property type="protein sequence ID" value="QRC90818.1"/>
    <property type="molecule type" value="Genomic_DNA"/>
</dbReference>
<sequence length="670" mass="73594">MRHHAAQDSTKSGAPIAQVLNDTDPIQDATNPSSTSHVSQAAPFSGKLADLLLDTPDRLRTSEWRRAEHQYEEPSRTAGENPVFKLPQLPQLPTKTTERARIPPLLQGLHQPPPLPPSGRLFPPITDGASGFEQDIRNRINSVSASHEARSKASKDSVSSRTVESNDSNDVDGEHEKDDQDDLPPAKPVSTQDEDLPSPPAADGSESQTAPHKQKGKKRKRWSDDETRDLLLGVSRFGIGKWKRILQCPDYTFHERTAVDLKDRFRVCCTPEGSKRRGHKRQDEEIGESTITPKATDQSEVSTGKSGVERPSNESATPNDVSTKAAEDELRVTHPTLVHLGINTPFAKSTRRPRRGFTSRDDENLRKGFEKYGAAWHSMRDDRELGFGARHSTDLRDRFRIRFPQIYAQAGYKTKSKAKTRRDEKEDSSKPSDAVPSQEPKESIPESRKRSHVEDSVPEVTVSDVTERYLVPTSSAKQQLPYNLYQTDPGPFSFGDVSSGMPPDKDDFSNIVLNRNILQWADANNFLMANATTTATGSYATNHALDMSMHITYPNDGHIDPMATLKLPLMGVGGPSLNPNFLGNQPSSNSRLSYPSDTLAAPNPWQSSSKNASSDSLLRTPNLPTIVFPHVPAASARGAVHNLPTPADLLSGMGHGGDADPEGDFGWGPS</sequence>
<dbReference type="Gene3D" id="1.10.246.220">
    <property type="match status" value="1"/>
</dbReference>
<evidence type="ECO:0000259" key="3">
    <source>
        <dbReference type="PROSITE" id="PS50090"/>
    </source>
</evidence>
<feature type="region of interest" description="Disordered" evidence="2">
    <location>
        <begin position="651"/>
        <end position="670"/>
    </location>
</feature>
<feature type="compositionally biased region" description="Basic residues" evidence="2">
    <location>
        <begin position="212"/>
        <end position="221"/>
    </location>
</feature>
<dbReference type="Gene3D" id="1.10.10.60">
    <property type="entry name" value="Homeodomain-like"/>
    <property type="match status" value="1"/>
</dbReference>
<proteinExistence type="predicted"/>
<feature type="compositionally biased region" description="Basic and acidic residues" evidence="2">
    <location>
        <begin position="421"/>
        <end position="430"/>
    </location>
</feature>
<dbReference type="PANTHER" id="PTHR46734:SF1">
    <property type="entry name" value="TELOMERIC REPEAT-BINDING FACTOR 1"/>
    <property type="match status" value="1"/>
</dbReference>
<dbReference type="AlphaFoldDB" id="A0A7U2EPV4"/>
<feature type="region of interest" description="Disordered" evidence="2">
    <location>
        <begin position="271"/>
        <end position="325"/>
    </location>
</feature>
<dbReference type="CDD" id="cd11660">
    <property type="entry name" value="SANT_TRF"/>
    <property type="match status" value="1"/>
</dbReference>
<evidence type="ECO:0000313" key="4">
    <source>
        <dbReference type="EMBL" id="QRC90818.1"/>
    </source>
</evidence>
<evidence type="ECO:0000256" key="2">
    <source>
        <dbReference type="SAM" id="MobiDB-lite"/>
    </source>
</evidence>
<organism evidence="4 5">
    <name type="scientific">Phaeosphaeria nodorum (strain SN15 / ATCC MYA-4574 / FGSC 10173)</name>
    <name type="common">Glume blotch fungus</name>
    <name type="synonym">Parastagonospora nodorum</name>
    <dbReference type="NCBI Taxonomy" id="321614"/>
    <lineage>
        <taxon>Eukaryota</taxon>
        <taxon>Fungi</taxon>
        <taxon>Dikarya</taxon>
        <taxon>Ascomycota</taxon>
        <taxon>Pezizomycotina</taxon>
        <taxon>Dothideomycetes</taxon>
        <taxon>Pleosporomycetidae</taxon>
        <taxon>Pleosporales</taxon>
        <taxon>Pleosporineae</taxon>
        <taxon>Phaeosphaeriaceae</taxon>
        <taxon>Parastagonospora</taxon>
    </lineage>
</organism>
<name>A0A7U2EPV4_PHANO</name>
<feature type="region of interest" description="Disordered" evidence="2">
    <location>
        <begin position="412"/>
        <end position="461"/>
    </location>
</feature>
<feature type="region of interest" description="Disordered" evidence="2">
    <location>
        <begin position="1"/>
        <end position="49"/>
    </location>
</feature>
<dbReference type="Proteomes" id="UP000663193">
    <property type="component" value="Chromosome 1"/>
</dbReference>
<dbReference type="SUPFAM" id="SSF46689">
    <property type="entry name" value="Homeodomain-like"/>
    <property type="match status" value="2"/>
</dbReference>